<proteinExistence type="predicted"/>
<reference evidence="1 2" key="1">
    <citation type="submission" date="2020-01" db="EMBL/GenBank/DDBJ databases">
        <authorList>
            <person name="Kim M."/>
        </authorList>
    </citation>
    <scope>NUCLEOTIDE SEQUENCE [LARGE SCALE GENOMIC DNA]</scope>
    <source>
        <strain evidence="1 2">BT10</strain>
    </source>
</reference>
<evidence type="ECO:0000313" key="1">
    <source>
        <dbReference type="EMBL" id="QHL88962.1"/>
    </source>
</evidence>
<accession>A0A6P1P3I9</accession>
<gene>
    <name evidence="1" type="ORF">GU926_16610</name>
</gene>
<evidence type="ECO:0000313" key="2">
    <source>
        <dbReference type="Proteomes" id="UP000464214"/>
    </source>
</evidence>
<dbReference type="KEGG" id="nib:GU926_16610"/>
<keyword evidence="2" id="KW-1185">Reference proteome</keyword>
<organism evidence="1 2">
    <name type="scientific">Nibribacter ruber</name>
    <dbReference type="NCBI Taxonomy" id="2698458"/>
    <lineage>
        <taxon>Bacteria</taxon>
        <taxon>Pseudomonadati</taxon>
        <taxon>Bacteroidota</taxon>
        <taxon>Cytophagia</taxon>
        <taxon>Cytophagales</taxon>
        <taxon>Hymenobacteraceae</taxon>
        <taxon>Nibribacter</taxon>
    </lineage>
</organism>
<protein>
    <submittedName>
        <fullName evidence="1">Uncharacterized protein</fullName>
    </submittedName>
</protein>
<name>A0A6P1P3I9_9BACT</name>
<dbReference type="EMBL" id="CP047897">
    <property type="protein sequence ID" value="QHL88962.1"/>
    <property type="molecule type" value="Genomic_DNA"/>
</dbReference>
<dbReference type="AlphaFoldDB" id="A0A6P1P3I9"/>
<dbReference type="Proteomes" id="UP000464214">
    <property type="component" value="Chromosome"/>
</dbReference>
<sequence length="64" mass="7837">MLEYVKMILDKVSFDQKLFEKELRKGLRMLVRNELESLREWCYKRYNNKYDSILNRVFGNVMAA</sequence>